<evidence type="ECO:0000256" key="2">
    <source>
        <dbReference type="ARBA" id="ARBA00022448"/>
    </source>
</evidence>
<dbReference type="CDD" id="cd06173">
    <property type="entry name" value="MFS_MefA_like"/>
    <property type="match status" value="1"/>
</dbReference>
<feature type="transmembrane region" description="Helical" evidence="7">
    <location>
        <begin position="169"/>
        <end position="189"/>
    </location>
</feature>
<dbReference type="EMBL" id="QZEY01000004">
    <property type="protein sequence ID" value="RJL32527.1"/>
    <property type="molecule type" value="Genomic_DNA"/>
</dbReference>
<comment type="subcellular location">
    <subcellularLocation>
        <location evidence="1">Cell membrane</location>
        <topology evidence="1">Multi-pass membrane protein</topology>
    </subcellularLocation>
</comment>
<dbReference type="PANTHER" id="PTHR23513:SF6">
    <property type="entry name" value="MAJOR FACILITATOR SUPERFAMILY ASSOCIATED DOMAIN-CONTAINING PROTEIN"/>
    <property type="match status" value="1"/>
</dbReference>
<feature type="transmembrane region" description="Helical" evidence="7">
    <location>
        <begin position="294"/>
        <end position="312"/>
    </location>
</feature>
<proteinExistence type="predicted"/>
<gene>
    <name evidence="8" type="ORF">D5H75_13460</name>
</gene>
<keyword evidence="3" id="KW-1003">Cell membrane</keyword>
<feature type="transmembrane region" description="Helical" evidence="7">
    <location>
        <begin position="386"/>
        <end position="406"/>
    </location>
</feature>
<reference evidence="8 9" key="1">
    <citation type="submission" date="2018-09" db="EMBL/GenBank/DDBJ databases">
        <title>YIM 75507 draft genome.</title>
        <authorList>
            <person name="Tang S."/>
            <person name="Feng Y."/>
        </authorList>
    </citation>
    <scope>NUCLEOTIDE SEQUENCE [LARGE SCALE GENOMIC DNA]</scope>
    <source>
        <strain evidence="8 9">YIM 75507</strain>
    </source>
</reference>
<keyword evidence="2" id="KW-0813">Transport</keyword>
<name>A0A3A4AW19_9ACTN</name>
<accession>A0A3A4AW19</accession>
<feature type="transmembrane region" description="Helical" evidence="7">
    <location>
        <begin position="263"/>
        <end position="282"/>
    </location>
</feature>
<feature type="transmembrane region" description="Helical" evidence="7">
    <location>
        <begin position="236"/>
        <end position="257"/>
    </location>
</feature>
<evidence type="ECO:0000256" key="5">
    <source>
        <dbReference type="ARBA" id="ARBA00022989"/>
    </source>
</evidence>
<dbReference type="GO" id="GO:0005886">
    <property type="term" value="C:plasma membrane"/>
    <property type="evidence" value="ECO:0007669"/>
    <property type="project" value="UniProtKB-SubCell"/>
</dbReference>
<dbReference type="RefSeq" id="WP_119926776.1">
    <property type="nucleotide sequence ID" value="NZ_QZEY01000004.1"/>
</dbReference>
<evidence type="ECO:0000256" key="3">
    <source>
        <dbReference type="ARBA" id="ARBA00022475"/>
    </source>
</evidence>
<dbReference type="Proteomes" id="UP000265768">
    <property type="component" value="Unassembled WGS sequence"/>
</dbReference>
<feature type="transmembrane region" description="Helical" evidence="7">
    <location>
        <begin position="22"/>
        <end position="43"/>
    </location>
</feature>
<dbReference type="PANTHER" id="PTHR23513">
    <property type="entry name" value="INTEGRAL MEMBRANE EFFLUX PROTEIN-RELATED"/>
    <property type="match status" value="1"/>
</dbReference>
<feature type="transmembrane region" description="Helical" evidence="7">
    <location>
        <begin position="361"/>
        <end position="380"/>
    </location>
</feature>
<feature type="transmembrane region" description="Helical" evidence="7">
    <location>
        <begin position="318"/>
        <end position="340"/>
    </location>
</feature>
<evidence type="ECO:0000256" key="4">
    <source>
        <dbReference type="ARBA" id="ARBA00022692"/>
    </source>
</evidence>
<evidence type="ECO:0000256" key="1">
    <source>
        <dbReference type="ARBA" id="ARBA00004651"/>
    </source>
</evidence>
<evidence type="ECO:0000256" key="6">
    <source>
        <dbReference type="ARBA" id="ARBA00023136"/>
    </source>
</evidence>
<organism evidence="8 9">
    <name type="scientific">Bailinhaonella thermotolerans</name>
    <dbReference type="NCBI Taxonomy" id="1070861"/>
    <lineage>
        <taxon>Bacteria</taxon>
        <taxon>Bacillati</taxon>
        <taxon>Actinomycetota</taxon>
        <taxon>Actinomycetes</taxon>
        <taxon>Streptosporangiales</taxon>
        <taxon>Streptosporangiaceae</taxon>
        <taxon>Bailinhaonella</taxon>
    </lineage>
</organism>
<evidence type="ECO:0000313" key="8">
    <source>
        <dbReference type="EMBL" id="RJL32527.1"/>
    </source>
</evidence>
<feature type="transmembrane region" description="Helical" evidence="7">
    <location>
        <begin position="84"/>
        <end position="106"/>
    </location>
</feature>
<comment type="caution">
    <text evidence="8">The sequence shown here is derived from an EMBL/GenBank/DDBJ whole genome shotgun (WGS) entry which is preliminary data.</text>
</comment>
<keyword evidence="6 7" id="KW-0472">Membrane</keyword>
<keyword evidence="5 7" id="KW-1133">Transmembrane helix</keyword>
<dbReference type="InterPro" id="IPR036259">
    <property type="entry name" value="MFS_trans_sf"/>
</dbReference>
<keyword evidence="9" id="KW-1185">Reference proteome</keyword>
<evidence type="ECO:0000313" key="9">
    <source>
        <dbReference type="Proteomes" id="UP000265768"/>
    </source>
</evidence>
<dbReference type="InterPro" id="IPR010290">
    <property type="entry name" value="TM_effector"/>
</dbReference>
<protein>
    <submittedName>
        <fullName evidence="8">MFS transporter</fullName>
    </submittedName>
</protein>
<evidence type="ECO:0000256" key="7">
    <source>
        <dbReference type="SAM" id="Phobius"/>
    </source>
</evidence>
<dbReference type="AlphaFoldDB" id="A0A3A4AW19"/>
<dbReference type="Pfam" id="PF05977">
    <property type="entry name" value="MFS_3"/>
    <property type="match status" value="1"/>
</dbReference>
<keyword evidence="4 7" id="KW-0812">Transmembrane</keyword>
<sequence length="413" mass="42527">MTATEDRPAPPRLSADPDFRRLFGAAALSQFGGQLGHLALPLLAVTGLNATPGQVGLLAALGAAAFLLIGLPAGVWVDRLPRRPVMIAADLARVVLVASVPAAWWAGVLTMAQLHAVALLSGTATLFFDLASQSYVPHLVGRARLLAANSALVSLQAVTDISGRSAAGLLVQVLTAPVAILADALTYLWSAARLRAIRAPEPPRPARRTRLWPGVREAARFVGGDAALRAIALQGALTSAGVQLCLVMLPVLFVRGLRLPETVLGLFLAAGGVGALLGARCAPALSRRLGHGRSALYPAVASAPLALLIPLVGAGPGLWAAALGWTAVAFRVGANNVALVSLRQRVTPDEMLGRMNGVFRFVFTGAVALGAALGGLLGEVSGPRAALWAGALCLAVSWAPIAFSPLRRARDLS</sequence>
<feature type="transmembrane region" description="Helical" evidence="7">
    <location>
        <begin position="55"/>
        <end position="77"/>
    </location>
</feature>
<dbReference type="Gene3D" id="1.20.1250.20">
    <property type="entry name" value="MFS general substrate transporter like domains"/>
    <property type="match status" value="1"/>
</dbReference>
<dbReference type="OrthoDB" id="9815525at2"/>
<dbReference type="SUPFAM" id="SSF103473">
    <property type="entry name" value="MFS general substrate transporter"/>
    <property type="match status" value="1"/>
</dbReference>